<feature type="transmembrane region" description="Helical" evidence="6">
    <location>
        <begin position="181"/>
        <end position="199"/>
    </location>
</feature>
<dbReference type="NCBIfam" id="TIGR00803">
    <property type="entry name" value="nst"/>
    <property type="match status" value="1"/>
</dbReference>
<proteinExistence type="predicted"/>
<feature type="compositionally biased region" description="Basic and acidic residues" evidence="5">
    <location>
        <begin position="337"/>
        <end position="355"/>
    </location>
</feature>
<sequence>MLNMNTNSNSFKLFLLGLMVAQNSSVVLIGRFTRDSQKAEDLYVVNHLILICEAMKFFLSCILEYNVTNGMLLKSIKENIIDAPLDALKIIIPSLLYLFQNTLLYVALSNLSAPLFQVTYQSKLLTTAIVSVIMLQRRYSVKQWLCLTTLGVGVAIVVLSAQGEKPKETDADKPEQSMFTGLAAVSTACLSSALAGVYFEKVLKKPTSDGHQTKAPVSLWMRNIQMAFFSVCIALFNLLTNYGVNELDQQKPFMHGFTFWVWIVALLQAGGGLLVAAIIKYADNVLKGLATGVSVVTSTICSMIFFGTPLTVQFVLGAVIILTSVFFFSNDVPGNKKKVESPSADESKPLADSKV</sequence>
<feature type="transmembrane region" description="Helical" evidence="6">
    <location>
        <begin position="312"/>
        <end position="329"/>
    </location>
</feature>
<reference evidence="8 9" key="1">
    <citation type="journal article" date="2021" name="Sci. Rep.">
        <title>The genome of the diatom Chaetoceros tenuissimus carries an ancient integrated fragment of an extant virus.</title>
        <authorList>
            <person name="Hongo Y."/>
            <person name="Kimura K."/>
            <person name="Takaki Y."/>
            <person name="Yoshida Y."/>
            <person name="Baba S."/>
            <person name="Kobayashi G."/>
            <person name="Nagasaki K."/>
            <person name="Hano T."/>
            <person name="Tomaru Y."/>
        </authorList>
    </citation>
    <scope>NUCLEOTIDE SEQUENCE [LARGE SCALE GENOMIC DNA]</scope>
    <source>
        <strain evidence="8 9">NIES-3715</strain>
    </source>
</reference>
<organism evidence="8 9">
    <name type="scientific">Chaetoceros tenuissimus</name>
    <dbReference type="NCBI Taxonomy" id="426638"/>
    <lineage>
        <taxon>Eukaryota</taxon>
        <taxon>Sar</taxon>
        <taxon>Stramenopiles</taxon>
        <taxon>Ochrophyta</taxon>
        <taxon>Bacillariophyta</taxon>
        <taxon>Coscinodiscophyceae</taxon>
        <taxon>Chaetocerotophycidae</taxon>
        <taxon>Chaetocerotales</taxon>
        <taxon>Chaetocerotaceae</taxon>
        <taxon>Chaetoceros</taxon>
    </lineage>
</organism>
<feature type="region of interest" description="Disordered" evidence="5">
    <location>
        <begin position="336"/>
        <end position="355"/>
    </location>
</feature>
<evidence type="ECO:0000256" key="2">
    <source>
        <dbReference type="ARBA" id="ARBA00022692"/>
    </source>
</evidence>
<comment type="caution">
    <text evidence="8">The sequence shown here is derived from an EMBL/GenBank/DDBJ whole genome shotgun (WGS) entry which is preliminary data.</text>
</comment>
<evidence type="ECO:0000256" key="6">
    <source>
        <dbReference type="SAM" id="Phobius"/>
    </source>
</evidence>
<feature type="transmembrane region" description="Helical" evidence="6">
    <location>
        <begin position="144"/>
        <end position="161"/>
    </location>
</feature>
<protein>
    <recommendedName>
        <fullName evidence="10">UDP-N-acetylglucosamine transporter</fullName>
    </recommendedName>
</protein>
<feature type="transmembrane region" description="Helical" evidence="6">
    <location>
        <begin position="220"/>
        <end position="239"/>
    </location>
</feature>
<dbReference type="Proteomes" id="UP001054902">
    <property type="component" value="Unassembled WGS sequence"/>
</dbReference>
<dbReference type="EMBL" id="BLLK01000046">
    <property type="protein sequence ID" value="GFH52759.1"/>
    <property type="molecule type" value="Genomic_DNA"/>
</dbReference>
<name>A0AAD3H7G1_9STRA</name>
<evidence type="ECO:0008006" key="10">
    <source>
        <dbReference type="Google" id="ProtNLM"/>
    </source>
</evidence>
<evidence type="ECO:0000313" key="8">
    <source>
        <dbReference type="EMBL" id="GFH52759.1"/>
    </source>
</evidence>
<dbReference type="GO" id="GO:0000139">
    <property type="term" value="C:Golgi membrane"/>
    <property type="evidence" value="ECO:0007669"/>
    <property type="project" value="InterPro"/>
</dbReference>
<keyword evidence="9" id="KW-1185">Reference proteome</keyword>
<evidence type="ECO:0000256" key="7">
    <source>
        <dbReference type="SAM" id="SignalP"/>
    </source>
</evidence>
<accession>A0AAD3H7G1</accession>
<evidence type="ECO:0000313" key="9">
    <source>
        <dbReference type="Proteomes" id="UP001054902"/>
    </source>
</evidence>
<dbReference type="GO" id="GO:0015165">
    <property type="term" value="F:pyrimidine nucleotide-sugar transmembrane transporter activity"/>
    <property type="evidence" value="ECO:0007669"/>
    <property type="project" value="InterPro"/>
</dbReference>
<evidence type="ECO:0000256" key="4">
    <source>
        <dbReference type="ARBA" id="ARBA00023136"/>
    </source>
</evidence>
<gene>
    <name evidence="8" type="ORF">CTEN210_09235</name>
</gene>
<comment type="subcellular location">
    <subcellularLocation>
        <location evidence="1">Membrane</location>
        <topology evidence="1">Multi-pass membrane protein</topology>
    </subcellularLocation>
</comment>
<dbReference type="InterPro" id="IPR037185">
    <property type="entry name" value="EmrE-like"/>
</dbReference>
<feature type="transmembrane region" description="Helical" evidence="6">
    <location>
        <begin position="259"/>
        <end position="279"/>
    </location>
</feature>
<feature type="transmembrane region" description="Helical" evidence="6">
    <location>
        <begin position="286"/>
        <end position="306"/>
    </location>
</feature>
<feature type="signal peptide" evidence="7">
    <location>
        <begin position="1"/>
        <end position="25"/>
    </location>
</feature>
<keyword evidence="7" id="KW-0732">Signal</keyword>
<keyword evidence="2 6" id="KW-0812">Transmembrane</keyword>
<feature type="transmembrane region" description="Helical" evidence="6">
    <location>
        <begin position="45"/>
        <end position="67"/>
    </location>
</feature>
<evidence type="ECO:0000256" key="5">
    <source>
        <dbReference type="SAM" id="MobiDB-lite"/>
    </source>
</evidence>
<dbReference type="AlphaFoldDB" id="A0AAD3H7G1"/>
<dbReference type="SUPFAM" id="SSF103481">
    <property type="entry name" value="Multidrug resistance efflux transporter EmrE"/>
    <property type="match status" value="1"/>
</dbReference>
<evidence type="ECO:0000256" key="1">
    <source>
        <dbReference type="ARBA" id="ARBA00004141"/>
    </source>
</evidence>
<dbReference type="InterPro" id="IPR007271">
    <property type="entry name" value="Nuc_sug_transpt"/>
</dbReference>
<dbReference type="PANTHER" id="PTHR10231">
    <property type="entry name" value="NUCLEOTIDE-SUGAR TRANSMEMBRANE TRANSPORTER"/>
    <property type="match status" value="1"/>
</dbReference>
<feature type="chain" id="PRO_5042232473" description="UDP-N-acetylglucosamine transporter" evidence="7">
    <location>
        <begin position="26"/>
        <end position="355"/>
    </location>
</feature>
<keyword evidence="3 6" id="KW-1133">Transmembrane helix</keyword>
<dbReference type="PIRSF" id="PIRSF005799">
    <property type="entry name" value="UDP-gal_transpt"/>
    <property type="match status" value="1"/>
</dbReference>
<evidence type="ECO:0000256" key="3">
    <source>
        <dbReference type="ARBA" id="ARBA00022989"/>
    </source>
</evidence>
<keyword evidence="4 6" id="KW-0472">Membrane</keyword>
<dbReference type="Pfam" id="PF04142">
    <property type="entry name" value="Nuc_sug_transp"/>
    <property type="match status" value="1"/>
</dbReference>